<comment type="caution">
    <text evidence="3">The sequence shown here is derived from an EMBL/GenBank/DDBJ whole genome shotgun (WGS) entry which is preliminary data.</text>
</comment>
<evidence type="ECO:0000313" key="3">
    <source>
        <dbReference type="EMBL" id="MBB4081656.1"/>
    </source>
</evidence>
<keyword evidence="4" id="KW-1185">Reference proteome</keyword>
<feature type="region of interest" description="Disordered" evidence="2">
    <location>
        <begin position="114"/>
        <end position="172"/>
    </location>
</feature>
<reference evidence="3 4" key="1">
    <citation type="submission" date="2020-08" db="EMBL/GenBank/DDBJ databases">
        <title>Genomic Encyclopedia of Type Strains, Phase IV (KMG-IV): sequencing the most valuable type-strain genomes for metagenomic binning, comparative biology and taxonomic classification.</title>
        <authorList>
            <person name="Goeker M."/>
        </authorList>
    </citation>
    <scope>NUCLEOTIDE SEQUENCE [LARGE SCALE GENOMIC DNA]</scope>
    <source>
        <strain evidence="3 4">DSM 23960</strain>
    </source>
</reference>
<evidence type="ECO:0000313" key="4">
    <source>
        <dbReference type="Proteomes" id="UP000529946"/>
    </source>
</evidence>
<feature type="compositionally biased region" description="Polar residues" evidence="2">
    <location>
        <begin position="1"/>
        <end position="18"/>
    </location>
</feature>
<evidence type="ECO:0000256" key="1">
    <source>
        <dbReference type="SAM" id="Coils"/>
    </source>
</evidence>
<dbReference type="EMBL" id="JACIDM010000001">
    <property type="protein sequence ID" value="MBB4081656.1"/>
    <property type="molecule type" value="Genomic_DNA"/>
</dbReference>
<protein>
    <submittedName>
        <fullName evidence="3">Anti-sigma28 factor (Negative regulator of flagellin synthesis)</fullName>
    </submittedName>
</protein>
<feature type="coiled-coil region" evidence="1">
    <location>
        <begin position="178"/>
        <end position="222"/>
    </location>
</feature>
<dbReference type="AlphaFoldDB" id="A0A7W6JAR5"/>
<sequence length="265" mass="27033">MNISPASLFNMLTTPTASEKTREERQAAAAEAKLREAKAAVESLKQRNSQASEERKAIARQKIEQLKARLQMLRGMASVDPKGTARLAAQLARELGAAVKAYAAAGGVTSGMDAGGAPAAAAPTSAPAGTPTEGKGGDVANADGAPAGTDGQEAAAEMKADGKDEAAGKSANPYQQAIDEANARAAEMSRRSGEAQANNDFMSEVRRMAAELKALVRQAADKAPTDDDALSPDEARELKGVVAAMDRGIADASADLSGGGVSLLV</sequence>
<keyword evidence="1" id="KW-0175">Coiled coil</keyword>
<dbReference type="RefSeq" id="WP_183202544.1">
    <property type="nucleotide sequence ID" value="NZ_BAAAER010000002.1"/>
</dbReference>
<feature type="compositionally biased region" description="Low complexity" evidence="2">
    <location>
        <begin position="115"/>
        <end position="132"/>
    </location>
</feature>
<gene>
    <name evidence="3" type="ORF">GGR12_000495</name>
</gene>
<organism evidence="3 4">
    <name type="scientific">Brevundimonas lenta</name>
    <dbReference type="NCBI Taxonomy" id="424796"/>
    <lineage>
        <taxon>Bacteria</taxon>
        <taxon>Pseudomonadati</taxon>
        <taxon>Pseudomonadota</taxon>
        <taxon>Alphaproteobacteria</taxon>
        <taxon>Caulobacterales</taxon>
        <taxon>Caulobacteraceae</taxon>
        <taxon>Brevundimonas</taxon>
    </lineage>
</organism>
<feature type="compositionally biased region" description="Basic and acidic residues" evidence="2">
    <location>
        <begin position="156"/>
        <end position="167"/>
    </location>
</feature>
<dbReference type="Proteomes" id="UP000529946">
    <property type="component" value="Unassembled WGS sequence"/>
</dbReference>
<accession>A0A7W6JAR5</accession>
<proteinExistence type="predicted"/>
<feature type="region of interest" description="Disordered" evidence="2">
    <location>
        <begin position="1"/>
        <end position="34"/>
    </location>
</feature>
<keyword evidence="3" id="KW-0282">Flagellum</keyword>
<name>A0A7W6JAR5_9CAUL</name>
<keyword evidence="3" id="KW-0969">Cilium</keyword>
<evidence type="ECO:0000256" key="2">
    <source>
        <dbReference type="SAM" id="MobiDB-lite"/>
    </source>
</evidence>
<feature type="compositionally biased region" description="Basic and acidic residues" evidence="2">
    <location>
        <begin position="19"/>
        <end position="34"/>
    </location>
</feature>
<keyword evidence="3" id="KW-0966">Cell projection</keyword>